<comment type="caution">
    <text evidence="2">The sequence shown here is derived from an EMBL/GenBank/DDBJ whole genome shotgun (WGS) entry which is preliminary data.</text>
</comment>
<evidence type="ECO:0000313" key="2">
    <source>
        <dbReference type="EMBL" id="MFC6441199.1"/>
    </source>
</evidence>
<dbReference type="Pfam" id="PF07963">
    <property type="entry name" value="N_methyl"/>
    <property type="match status" value="1"/>
</dbReference>
<name>A0ABW1XR58_9ALTE</name>
<sequence>MRGRGFTLIELIVVIVLLGIVGLASTSLIRFGALIFTDIANRDEILSSSRFVIERLNRELREALPNSVRETNTGAIQCLEYIPVVASSYYSAIPETGRSGSQVKAIPPDGYSFTNGQSLVVYPSVKNAQLDVYQDNANKRHLIDSFSQGATGELATFTLTSNTTYAQSSPARRLYIVNQPVSYCVIGGKLYRYSQYGYYATQQTIGMGAGVLMADILTNDLSVALEQPFSVTQATLTRNAYVTLYLKFGINDGELVFNNEVHVANAP</sequence>
<reference evidence="3" key="1">
    <citation type="journal article" date="2019" name="Int. J. Syst. Evol. Microbiol.">
        <title>The Global Catalogue of Microorganisms (GCM) 10K type strain sequencing project: providing services to taxonomists for standard genome sequencing and annotation.</title>
        <authorList>
            <consortium name="The Broad Institute Genomics Platform"/>
            <consortium name="The Broad Institute Genome Sequencing Center for Infectious Disease"/>
            <person name="Wu L."/>
            <person name="Ma J."/>
        </authorList>
    </citation>
    <scope>NUCLEOTIDE SEQUENCE [LARGE SCALE GENOMIC DNA]</scope>
    <source>
        <strain evidence="3">CGMCC 1.16031</strain>
    </source>
</reference>
<dbReference type="InterPro" id="IPR012902">
    <property type="entry name" value="N_methyl_site"/>
</dbReference>
<keyword evidence="1" id="KW-1133">Transmembrane helix</keyword>
<protein>
    <submittedName>
        <fullName evidence="2">PilW family protein</fullName>
    </submittedName>
</protein>
<keyword evidence="1" id="KW-0812">Transmembrane</keyword>
<gene>
    <name evidence="2" type="ORF">ACFP85_13685</name>
</gene>
<dbReference type="RefSeq" id="WP_131258466.1">
    <property type="nucleotide sequence ID" value="NZ_JBHSUS010000001.1"/>
</dbReference>
<dbReference type="PROSITE" id="PS00409">
    <property type="entry name" value="PROKAR_NTER_METHYL"/>
    <property type="match status" value="1"/>
</dbReference>
<accession>A0ABW1XR58</accession>
<evidence type="ECO:0000313" key="3">
    <source>
        <dbReference type="Proteomes" id="UP001596364"/>
    </source>
</evidence>
<dbReference type="NCBIfam" id="TIGR02532">
    <property type="entry name" value="IV_pilin_GFxxxE"/>
    <property type="match status" value="1"/>
</dbReference>
<dbReference type="Proteomes" id="UP001596364">
    <property type="component" value="Unassembled WGS sequence"/>
</dbReference>
<dbReference type="EMBL" id="JBHSUS010000001">
    <property type="protein sequence ID" value="MFC6441199.1"/>
    <property type="molecule type" value="Genomic_DNA"/>
</dbReference>
<feature type="transmembrane region" description="Helical" evidence="1">
    <location>
        <begin position="12"/>
        <end position="36"/>
    </location>
</feature>
<proteinExistence type="predicted"/>
<keyword evidence="3" id="KW-1185">Reference proteome</keyword>
<keyword evidence="1" id="KW-0472">Membrane</keyword>
<evidence type="ECO:0000256" key="1">
    <source>
        <dbReference type="SAM" id="Phobius"/>
    </source>
</evidence>
<organism evidence="2 3">
    <name type="scientific">Pseudobowmanella zhangzhouensis</name>
    <dbReference type="NCBI Taxonomy" id="1537679"/>
    <lineage>
        <taxon>Bacteria</taxon>
        <taxon>Pseudomonadati</taxon>
        <taxon>Pseudomonadota</taxon>
        <taxon>Gammaproteobacteria</taxon>
        <taxon>Alteromonadales</taxon>
        <taxon>Alteromonadaceae</taxon>
    </lineage>
</organism>